<dbReference type="EMBL" id="ML977321">
    <property type="protein sequence ID" value="KAF2116141.1"/>
    <property type="molecule type" value="Genomic_DNA"/>
</dbReference>
<gene>
    <name evidence="9" type="ORF">BDV96DRAFT_612122</name>
</gene>
<feature type="compositionally biased region" description="Basic and acidic residues" evidence="6">
    <location>
        <begin position="67"/>
        <end position="76"/>
    </location>
</feature>
<evidence type="ECO:0000256" key="2">
    <source>
        <dbReference type="ARBA" id="ARBA00022723"/>
    </source>
</evidence>
<keyword evidence="10" id="KW-1185">Reference proteome</keyword>
<feature type="region of interest" description="Disordered" evidence="6">
    <location>
        <begin position="31"/>
        <end position="76"/>
    </location>
</feature>
<feature type="compositionally biased region" description="Basic residues" evidence="6">
    <location>
        <begin position="452"/>
        <end position="468"/>
    </location>
</feature>
<feature type="region of interest" description="Disordered" evidence="6">
    <location>
        <begin position="430"/>
        <end position="494"/>
    </location>
</feature>
<proteinExistence type="predicted"/>
<feature type="domain" description="C3HC-type" evidence="7">
    <location>
        <begin position="125"/>
        <end position="266"/>
    </location>
</feature>
<keyword evidence="3" id="KW-0863">Zinc-finger</keyword>
<dbReference type="InterPro" id="IPR012935">
    <property type="entry name" value="NuBaID_N"/>
</dbReference>
<dbReference type="PANTHER" id="PTHR15835">
    <property type="entry name" value="NUCLEAR-INTERACTING PARTNER OF ALK"/>
    <property type="match status" value="1"/>
</dbReference>
<evidence type="ECO:0000256" key="4">
    <source>
        <dbReference type="ARBA" id="ARBA00022833"/>
    </source>
</evidence>
<dbReference type="PANTHER" id="PTHR15835:SF6">
    <property type="entry name" value="ZINC FINGER C3HC-TYPE PROTEIN 1"/>
    <property type="match status" value="1"/>
</dbReference>
<dbReference type="Pfam" id="PF07967">
    <property type="entry name" value="zf-C3HC"/>
    <property type="match status" value="1"/>
</dbReference>
<dbReference type="InterPro" id="IPR013909">
    <property type="entry name" value="NuBaID_C"/>
</dbReference>
<dbReference type="Pfam" id="PF08600">
    <property type="entry name" value="NuBaID_C"/>
    <property type="match status" value="1"/>
</dbReference>
<keyword evidence="5" id="KW-0539">Nucleus</keyword>
<dbReference type="GO" id="GO:0008270">
    <property type="term" value="F:zinc ion binding"/>
    <property type="evidence" value="ECO:0007669"/>
    <property type="project" value="UniProtKB-KW"/>
</dbReference>
<evidence type="ECO:0000256" key="1">
    <source>
        <dbReference type="ARBA" id="ARBA00004123"/>
    </source>
</evidence>
<sequence length="494" mass="55610">MSAEPGPAAPQALATQKRKFYKLIDNLGASRTSLANSVRESNTSTASLADPTTPEPASKRSRVSDVGMDRPRDASGDRIKALQEKLFTQRRGNERLNGKSVRAIGSNKAAPVQPSTPRKAPNFAPYSQEQFLARLKTFADVKKWTTKPDALGEVVWAKRGWSCDTWNTVACKGGCEQRVVIRLRPKRKTADGKELDMSEDLAVEIDDTLVERYQDLIVDGHAEECLWRKAGCKDDIYHIPIASREKSSTELLARYRSFRPIQTDLPLLENMTYPDPPVSEILKRIPPKLWNPPGSETVVQVPTEPTDVTAFTFALFGWSGVTEYKTSLAVCNHCFQRIGLWLSNDARLKEMAQKLDVSVESLRLNLLESHREHCPWKNAVTQDNPADGPIKKMAGWQTLQYMVQERKRPERRVEKSVDLTTDEISEYRGSFESEQGSVDDKESSKSLNDKWKRFKAKLKRTTSRKSLKSVKSAKSIKSTKSLGRDKENESARAP</sequence>
<accession>A0A6A5ZCI2</accession>
<organism evidence="9 10">
    <name type="scientific">Lophiotrema nucula</name>
    <dbReference type="NCBI Taxonomy" id="690887"/>
    <lineage>
        <taxon>Eukaryota</taxon>
        <taxon>Fungi</taxon>
        <taxon>Dikarya</taxon>
        <taxon>Ascomycota</taxon>
        <taxon>Pezizomycotina</taxon>
        <taxon>Dothideomycetes</taxon>
        <taxon>Pleosporomycetidae</taxon>
        <taxon>Pleosporales</taxon>
        <taxon>Lophiotremataceae</taxon>
        <taxon>Lophiotrema</taxon>
    </lineage>
</organism>
<feature type="domain" description="NuBaID C-terminal" evidence="8">
    <location>
        <begin position="310"/>
        <end position="408"/>
    </location>
</feature>
<dbReference type="AlphaFoldDB" id="A0A6A5ZCI2"/>
<dbReference type="OrthoDB" id="2592092at2759"/>
<feature type="compositionally biased region" description="Basic and acidic residues" evidence="6">
    <location>
        <begin position="482"/>
        <end position="494"/>
    </location>
</feature>
<evidence type="ECO:0000259" key="7">
    <source>
        <dbReference type="Pfam" id="PF07967"/>
    </source>
</evidence>
<name>A0A6A5ZCI2_9PLEO</name>
<evidence type="ECO:0000313" key="10">
    <source>
        <dbReference type="Proteomes" id="UP000799770"/>
    </source>
</evidence>
<dbReference type="GO" id="GO:0005634">
    <property type="term" value="C:nucleus"/>
    <property type="evidence" value="ECO:0007669"/>
    <property type="project" value="UniProtKB-SubCell"/>
</dbReference>
<evidence type="ECO:0000256" key="6">
    <source>
        <dbReference type="SAM" id="MobiDB-lite"/>
    </source>
</evidence>
<evidence type="ECO:0000313" key="9">
    <source>
        <dbReference type="EMBL" id="KAF2116141.1"/>
    </source>
</evidence>
<evidence type="ECO:0000256" key="3">
    <source>
        <dbReference type="ARBA" id="ARBA00022771"/>
    </source>
</evidence>
<comment type="subcellular location">
    <subcellularLocation>
        <location evidence="1">Nucleus</location>
    </subcellularLocation>
</comment>
<keyword evidence="4" id="KW-0862">Zinc</keyword>
<dbReference type="Proteomes" id="UP000799770">
    <property type="component" value="Unassembled WGS sequence"/>
</dbReference>
<evidence type="ECO:0000256" key="5">
    <source>
        <dbReference type="ARBA" id="ARBA00023242"/>
    </source>
</evidence>
<evidence type="ECO:0000259" key="8">
    <source>
        <dbReference type="Pfam" id="PF08600"/>
    </source>
</evidence>
<keyword evidence="2" id="KW-0479">Metal-binding</keyword>
<feature type="compositionally biased region" description="Polar residues" evidence="6">
    <location>
        <begin position="31"/>
        <end position="47"/>
    </location>
</feature>
<protein>
    <submittedName>
        <fullName evidence="9">C3HC zinc finger-like-domain-containing protein</fullName>
    </submittedName>
</protein>
<feature type="region of interest" description="Disordered" evidence="6">
    <location>
        <begin position="104"/>
        <end position="123"/>
    </location>
</feature>
<reference evidence="9" key="1">
    <citation type="journal article" date="2020" name="Stud. Mycol.">
        <title>101 Dothideomycetes genomes: a test case for predicting lifestyles and emergence of pathogens.</title>
        <authorList>
            <person name="Haridas S."/>
            <person name="Albert R."/>
            <person name="Binder M."/>
            <person name="Bloem J."/>
            <person name="Labutti K."/>
            <person name="Salamov A."/>
            <person name="Andreopoulos B."/>
            <person name="Baker S."/>
            <person name="Barry K."/>
            <person name="Bills G."/>
            <person name="Bluhm B."/>
            <person name="Cannon C."/>
            <person name="Castanera R."/>
            <person name="Culley D."/>
            <person name="Daum C."/>
            <person name="Ezra D."/>
            <person name="Gonzalez J."/>
            <person name="Henrissat B."/>
            <person name="Kuo A."/>
            <person name="Liang C."/>
            <person name="Lipzen A."/>
            <person name="Lutzoni F."/>
            <person name="Magnuson J."/>
            <person name="Mondo S."/>
            <person name="Nolan M."/>
            <person name="Ohm R."/>
            <person name="Pangilinan J."/>
            <person name="Park H.-J."/>
            <person name="Ramirez L."/>
            <person name="Alfaro M."/>
            <person name="Sun H."/>
            <person name="Tritt A."/>
            <person name="Yoshinaga Y."/>
            <person name="Zwiers L.-H."/>
            <person name="Turgeon B."/>
            <person name="Goodwin S."/>
            <person name="Spatafora J."/>
            <person name="Crous P."/>
            <person name="Grigoriev I."/>
        </authorList>
    </citation>
    <scope>NUCLEOTIDE SEQUENCE</scope>
    <source>
        <strain evidence="9">CBS 627.86</strain>
    </source>
</reference>
<feature type="compositionally biased region" description="Basic and acidic residues" evidence="6">
    <location>
        <begin position="438"/>
        <end position="451"/>
    </location>
</feature>